<dbReference type="InterPro" id="IPR030392">
    <property type="entry name" value="S74_ICA"/>
</dbReference>
<sequence length="412" mass="44899">MAVFTSDSVDRLNSIEDRKIRSYLYKLNEDLAYMFNNLTPEDNYSELARLVYIADRENVARLEVRADGIELEVSKNSSQIANLSIQADQISATVKNNTGKISQVSQTVNGVSAKVTDVANNYNSSMNLLANMFSLSVNTPSGSSSAVLTGDRIALTTGHFTIDAKNLKVDASGNATFAGDLEGATLTGCDIVGGSLSIANGTLYADSGWVKFGDFTVSTNNAYKMYSGDGSFEITTAKSPGGSVATVIVGKSGNQTEIEGGNITSTGALNIPVVYATTGKHISEFYDIQLSKSWWKGWTITETVQDLWDQVDSLSDATAKENVYNIDADEALQFLLDTRTVTFQYKSDGKWSAGVIAQEVDALQDRLEIYYPLVRLDKRSQKYRVDYKNYIPLLIAAVQNLQRQITALKGVN</sequence>
<feature type="domain" description="Peptidase S74" evidence="1">
    <location>
        <begin position="315"/>
        <end position="412"/>
    </location>
</feature>
<dbReference type="Pfam" id="PF13884">
    <property type="entry name" value="Peptidase_S74"/>
    <property type="match status" value="1"/>
</dbReference>
<protein>
    <submittedName>
        <fullName evidence="2">Endo N acetylneuraminidase</fullName>
    </submittedName>
</protein>
<name>A0A8S5NAZ0_9VIRU</name>
<organism evidence="2">
    <name type="scientific">Phage sp. ctXnn1</name>
    <dbReference type="NCBI Taxonomy" id="2826749"/>
    <lineage>
        <taxon>Viruses</taxon>
    </lineage>
</organism>
<accession>A0A8S5NAZ0</accession>
<evidence type="ECO:0000259" key="1">
    <source>
        <dbReference type="PROSITE" id="PS51688"/>
    </source>
</evidence>
<evidence type="ECO:0000313" key="2">
    <source>
        <dbReference type="EMBL" id="DAD91235.1"/>
    </source>
</evidence>
<dbReference type="PROSITE" id="PS51688">
    <property type="entry name" value="ICA"/>
    <property type="match status" value="1"/>
</dbReference>
<proteinExistence type="predicted"/>
<dbReference type="EMBL" id="BK015108">
    <property type="protein sequence ID" value="DAD91235.1"/>
    <property type="molecule type" value="Genomic_DNA"/>
</dbReference>
<reference evidence="2" key="1">
    <citation type="journal article" date="2021" name="Proc. Natl. Acad. Sci. U.S.A.">
        <title>A Catalog of Tens of Thousands of Viruses from Human Metagenomes Reveals Hidden Associations with Chronic Diseases.</title>
        <authorList>
            <person name="Tisza M.J."/>
            <person name="Buck C.B."/>
        </authorList>
    </citation>
    <scope>NUCLEOTIDE SEQUENCE</scope>
    <source>
        <strain evidence="2">CtXnn1</strain>
    </source>
</reference>